<dbReference type="InterPro" id="IPR008719">
    <property type="entry name" value="N2O_reductase_NosL"/>
</dbReference>
<gene>
    <name evidence="2" type="ORF">ES692_10350</name>
</gene>
<feature type="signal peptide" evidence="1">
    <location>
        <begin position="1"/>
        <end position="23"/>
    </location>
</feature>
<accession>A0A5C7B810</accession>
<protein>
    <recommendedName>
        <fullName evidence="4">Copper chaperone NosL</fullName>
    </recommendedName>
</protein>
<keyword evidence="3" id="KW-1185">Reference proteome</keyword>
<sequence length="152" mass="17330">MQTLKHYSIIALLFLFFCCNVSPKPIDYGNDGCYFCKMTIVDKVHAAEIVTKKGKVYKFDATECMINFKDEFDTTEIGLYLSNNYSEPEELIDATKATFLISENISSPMGAFLSAFKNRADAENTKAEKTGALFTWEELLIYFKDKSDVYNQ</sequence>
<dbReference type="EMBL" id="VOSB01000014">
    <property type="protein sequence ID" value="TXE17052.1"/>
    <property type="molecule type" value="Genomic_DNA"/>
</dbReference>
<reference evidence="2 3" key="1">
    <citation type="submission" date="2019-08" db="EMBL/GenBank/DDBJ databases">
        <title>Genome of Psychroserpens burtonensis ACAM 167.</title>
        <authorList>
            <person name="Bowman J.P."/>
        </authorList>
    </citation>
    <scope>NUCLEOTIDE SEQUENCE [LARGE SCALE GENOMIC DNA]</scope>
    <source>
        <strain evidence="2 3">ACAM 167</strain>
    </source>
</reference>
<feature type="chain" id="PRO_5022738771" description="Copper chaperone NosL" evidence="1">
    <location>
        <begin position="24"/>
        <end position="152"/>
    </location>
</feature>
<comment type="caution">
    <text evidence="2">The sequence shown here is derived from an EMBL/GenBank/DDBJ whole genome shotgun (WGS) entry which is preliminary data.</text>
</comment>
<dbReference type="STRING" id="1123037.GCA_000425305_00407"/>
<dbReference type="Pfam" id="PF05573">
    <property type="entry name" value="NosL"/>
    <property type="match status" value="1"/>
</dbReference>
<proteinExistence type="predicted"/>
<dbReference type="OrthoDB" id="9792749at2"/>
<evidence type="ECO:0000313" key="2">
    <source>
        <dbReference type="EMBL" id="TXE17052.1"/>
    </source>
</evidence>
<name>A0A5C7B810_9FLAO</name>
<dbReference type="SUPFAM" id="SSF160387">
    <property type="entry name" value="NosL/MerB-like"/>
    <property type="match status" value="1"/>
</dbReference>
<organism evidence="2 3">
    <name type="scientific">Psychroserpens burtonensis</name>
    <dbReference type="NCBI Taxonomy" id="49278"/>
    <lineage>
        <taxon>Bacteria</taxon>
        <taxon>Pseudomonadati</taxon>
        <taxon>Bacteroidota</taxon>
        <taxon>Flavobacteriia</taxon>
        <taxon>Flavobacteriales</taxon>
        <taxon>Flavobacteriaceae</taxon>
        <taxon>Psychroserpens</taxon>
    </lineage>
</organism>
<evidence type="ECO:0008006" key="4">
    <source>
        <dbReference type="Google" id="ProtNLM"/>
    </source>
</evidence>
<dbReference type="PANTHER" id="PTHR41247:SF1">
    <property type="entry name" value="HTH-TYPE TRANSCRIPTIONAL REPRESSOR YCNK"/>
    <property type="match status" value="1"/>
</dbReference>
<dbReference type="PANTHER" id="PTHR41247">
    <property type="entry name" value="HTH-TYPE TRANSCRIPTIONAL REPRESSOR YCNK"/>
    <property type="match status" value="1"/>
</dbReference>
<evidence type="ECO:0000256" key="1">
    <source>
        <dbReference type="SAM" id="SignalP"/>
    </source>
</evidence>
<evidence type="ECO:0000313" key="3">
    <source>
        <dbReference type="Proteomes" id="UP000321938"/>
    </source>
</evidence>
<dbReference type="RefSeq" id="WP_147231699.1">
    <property type="nucleotide sequence ID" value="NZ_VOSB01000014.1"/>
</dbReference>
<dbReference type="AlphaFoldDB" id="A0A5C7B810"/>
<keyword evidence="1" id="KW-0732">Signal</keyword>
<dbReference type="Proteomes" id="UP000321938">
    <property type="component" value="Unassembled WGS sequence"/>
</dbReference>